<dbReference type="EMBL" id="BEZZ01000854">
    <property type="protein sequence ID" value="GCC36598.1"/>
    <property type="molecule type" value="Genomic_DNA"/>
</dbReference>
<reference evidence="2 3" key="1">
    <citation type="journal article" date="2018" name="Nat. Ecol. Evol.">
        <title>Shark genomes provide insights into elasmobranch evolution and the origin of vertebrates.</title>
        <authorList>
            <person name="Hara Y"/>
            <person name="Yamaguchi K"/>
            <person name="Onimaru K"/>
            <person name="Kadota M"/>
            <person name="Koyanagi M"/>
            <person name="Keeley SD"/>
            <person name="Tatsumi K"/>
            <person name="Tanaka K"/>
            <person name="Motone F"/>
            <person name="Kageyama Y"/>
            <person name="Nozu R"/>
            <person name="Adachi N"/>
            <person name="Nishimura O"/>
            <person name="Nakagawa R"/>
            <person name="Tanegashima C"/>
            <person name="Kiyatake I"/>
            <person name="Matsumoto R"/>
            <person name="Murakumo K"/>
            <person name="Nishida K"/>
            <person name="Terakita A"/>
            <person name="Kuratani S"/>
            <person name="Sato K"/>
            <person name="Hyodo S Kuraku.S."/>
        </authorList>
    </citation>
    <scope>NUCLEOTIDE SEQUENCE [LARGE SCALE GENOMIC DNA]</scope>
</reference>
<evidence type="ECO:0000313" key="2">
    <source>
        <dbReference type="EMBL" id="GCC36598.1"/>
    </source>
</evidence>
<proteinExistence type="predicted"/>
<gene>
    <name evidence="2" type="ORF">chiPu_0015093</name>
</gene>
<sequence length="75" mass="8403">MRNEDRETAVSQECQRRTVGEEKNGRGIAIPLIRLTKALKVEEELTCAELGRSRAIFMGILRRQARAPGGHVDRG</sequence>
<organism evidence="2 3">
    <name type="scientific">Chiloscyllium punctatum</name>
    <name type="common">Brownbanded bambooshark</name>
    <name type="synonym">Hemiscyllium punctatum</name>
    <dbReference type="NCBI Taxonomy" id="137246"/>
    <lineage>
        <taxon>Eukaryota</taxon>
        <taxon>Metazoa</taxon>
        <taxon>Chordata</taxon>
        <taxon>Craniata</taxon>
        <taxon>Vertebrata</taxon>
        <taxon>Chondrichthyes</taxon>
        <taxon>Elasmobranchii</taxon>
        <taxon>Galeomorphii</taxon>
        <taxon>Galeoidea</taxon>
        <taxon>Orectolobiformes</taxon>
        <taxon>Hemiscylliidae</taxon>
        <taxon>Chiloscyllium</taxon>
    </lineage>
</organism>
<keyword evidence="3" id="KW-1185">Reference proteome</keyword>
<dbReference type="AlphaFoldDB" id="A0A401T1V4"/>
<evidence type="ECO:0000313" key="3">
    <source>
        <dbReference type="Proteomes" id="UP000287033"/>
    </source>
</evidence>
<name>A0A401T1V4_CHIPU</name>
<feature type="region of interest" description="Disordered" evidence="1">
    <location>
        <begin position="1"/>
        <end position="22"/>
    </location>
</feature>
<evidence type="ECO:0000256" key="1">
    <source>
        <dbReference type="SAM" id="MobiDB-lite"/>
    </source>
</evidence>
<dbReference type="Proteomes" id="UP000287033">
    <property type="component" value="Unassembled WGS sequence"/>
</dbReference>
<accession>A0A401T1V4</accession>
<protein>
    <submittedName>
        <fullName evidence="2">Uncharacterized protein</fullName>
    </submittedName>
</protein>
<comment type="caution">
    <text evidence="2">The sequence shown here is derived from an EMBL/GenBank/DDBJ whole genome shotgun (WGS) entry which is preliminary data.</text>
</comment>